<keyword evidence="2" id="KW-1185">Reference proteome</keyword>
<name>A0AAW2FNW9_9HYME</name>
<dbReference type="EMBL" id="JADYXP020000010">
    <property type="protein sequence ID" value="KAL0115822.1"/>
    <property type="molecule type" value="Genomic_DNA"/>
</dbReference>
<evidence type="ECO:0000313" key="1">
    <source>
        <dbReference type="EMBL" id="KAL0115822.1"/>
    </source>
</evidence>
<accession>A0AAW2FNW9</accession>
<protein>
    <submittedName>
        <fullName evidence="1">Uncharacterized protein</fullName>
    </submittedName>
</protein>
<reference evidence="1 2" key="1">
    <citation type="submission" date="2023-03" db="EMBL/GenBank/DDBJ databases">
        <title>High recombination rates correlate with genetic variation in Cardiocondyla obscurior ants.</title>
        <authorList>
            <person name="Errbii M."/>
        </authorList>
    </citation>
    <scope>NUCLEOTIDE SEQUENCE [LARGE SCALE GENOMIC DNA]</scope>
    <source>
        <strain evidence="1">Alpha-2009</strain>
        <tissue evidence="1">Whole body</tissue>
    </source>
</reference>
<comment type="caution">
    <text evidence="1">The sequence shown here is derived from an EMBL/GenBank/DDBJ whole genome shotgun (WGS) entry which is preliminary data.</text>
</comment>
<proteinExistence type="predicted"/>
<dbReference type="AlphaFoldDB" id="A0AAW2FNW9"/>
<sequence>MIRLARNCIERMRFKNINIKGFGANSTRDLHNFSSYAALFCFNGRERCERRHVYSDALNDTRVGKSARRIEITVKLTTQLYPLQITARNHVFLIRERYKLFSRKAARVKIEESLEINARKDICYFHTKRKEIRNISVLKKSRVVKLLSPELNRRYAKSITTYADQSRTPTARGVLFLATGVINYATLAHKPNIIHAKIINWKSIFLATNIHSHCTISLYTEYRPVLYMCIICFKYRSFSRQEIDSVREDLGEDSRPLR</sequence>
<evidence type="ECO:0000313" key="2">
    <source>
        <dbReference type="Proteomes" id="UP001430953"/>
    </source>
</evidence>
<gene>
    <name evidence="1" type="ORF">PUN28_010997</name>
</gene>
<organism evidence="1 2">
    <name type="scientific">Cardiocondyla obscurior</name>
    <dbReference type="NCBI Taxonomy" id="286306"/>
    <lineage>
        <taxon>Eukaryota</taxon>
        <taxon>Metazoa</taxon>
        <taxon>Ecdysozoa</taxon>
        <taxon>Arthropoda</taxon>
        <taxon>Hexapoda</taxon>
        <taxon>Insecta</taxon>
        <taxon>Pterygota</taxon>
        <taxon>Neoptera</taxon>
        <taxon>Endopterygota</taxon>
        <taxon>Hymenoptera</taxon>
        <taxon>Apocrita</taxon>
        <taxon>Aculeata</taxon>
        <taxon>Formicoidea</taxon>
        <taxon>Formicidae</taxon>
        <taxon>Myrmicinae</taxon>
        <taxon>Cardiocondyla</taxon>
    </lineage>
</organism>
<dbReference type="Proteomes" id="UP001430953">
    <property type="component" value="Unassembled WGS sequence"/>
</dbReference>